<comment type="caution">
    <text evidence="8">The sequence shown here is derived from an EMBL/GenBank/DDBJ whole genome shotgun (WGS) entry which is preliminary data.</text>
</comment>
<evidence type="ECO:0000256" key="4">
    <source>
        <dbReference type="ARBA" id="ARBA00022989"/>
    </source>
</evidence>
<keyword evidence="4 7" id="KW-1133">Transmembrane helix</keyword>
<evidence type="ECO:0000256" key="5">
    <source>
        <dbReference type="ARBA" id="ARBA00023136"/>
    </source>
</evidence>
<evidence type="ECO:0000313" key="8">
    <source>
        <dbReference type="EMBL" id="KRG65552.1"/>
    </source>
</evidence>
<evidence type="ECO:0000313" key="9">
    <source>
        <dbReference type="Proteomes" id="UP000050864"/>
    </source>
</evidence>
<evidence type="ECO:0000256" key="2">
    <source>
        <dbReference type="ARBA" id="ARBA00009773"/>
    </source>
</evidence>
<dbReference type="RefSeq" id="WP_057632113.1">
    <property type="nucleotide sequence ID" value="NZ_LDJI01000006.1"/>
</dbReference>
<keyword evidence="9" id="KW-1185">Reference proteome</keyword>
<dbReference type="Pfam" id="PF01594">
    <property type="entry name" value="AI-2E_transport"/>
    <property type="match status" value="1"/>
</dbReference>
<gene>
    <name evidence="8" type="ORF">ABB26_03100</name>
</gene>
<dbReference type="STRING" id="405444.ABB26_03100"/>
<name>A0A0R0C8C9_9GAMM</name>
<feature type="compositionally biased region" description="Pro residues" evidence="6">
    <location>
        <begin position="7"/>
        <end position="20"/>
    </location>
</feature>
<evidence type="ECO:0000256" key="6">
    <source>
        <dbReference type="SAM" id="MobiDB-lite"/>
    </source>
</evidence>
<dbReference type="PATRIC" id="fig|405444.3.peg.3283"/>
<protein>
    <submittedName>
        <fullName evidence="8">Transporter</fullName>
    </submittedName>
</protein>
<feature type="transmembrane region" description="Helical" evidence="7">
    <location>
        <begin position="219"/>
        <end position="243"/>
    </location>
</feature>
<dbReference type="EMBL" id="LDJI01000006">
    <property type="protein sequence ID" value="KRG65552.1"/>
    <property type="molecule type" value="Genomic_DNA"/>
</dbReference>
<feature type="transmembrane region" description="Helical" evidence="7">
    <location>
        <begin position="322"/>
        <end position="347"/>
    </location>
</feature>
<dbReference type="PANTHER" id="PTHR21716:SF16">
    <property type="entry name" value="BLL1467 PROTEIN"/>
    <property type="match status" value="1"/>
</dbReference>
<evidence type="ECO:0000256" key="7">
    <source>
        <dbReference type="SAM" id="Phobius"/>
    </source>
</evidence>
<keyword evidence="5 7" id="KW-0472">Membrane</keyword>
<dbReference type="AlphaFoldDB" id="A0A0R0C8C9"/>
<accession>A0A0R0C8C9</accession>
<evidence type="ECO:0000256" key="1">
    <source>
        <dbReference type="ARBA" id="ARBA00004141"/>
    </source>
</evidence>
<feature type="transmembrane region" description="Helical" evidence="7">
    <location>
        <begin position="249"/>
        <end position="279"/>
    </location>
</feature>
<reference evidence="8 9" key="1">
    <citation type="submission" date="2015-05" db="EMBL/GenBank/DDBJ databases">
        <title>Genome sequencing and analysis of members of genus Stenotrophomonas.</title>
        <authorList>
            <person name="Patil P.P."/>
            <person name="Midha S."/>
            <person name="Patil P.B."/>
        </authorList>
    </citation>
    <scope>NUCLEOTIDE SEQUENCE [LARGE SCALE GENOMIC DNA]</scope>
    <source>
        <strain evidence="8 9">DSM 18929</strain>
    </source>
</reference>
<feature type="transmembrane region" description="Helical" evidence="7">
    <location>
        <begin position="76"/>
        <end position="98"/>
    </location>
</feature>
<feature type="transmembrane region" description="Helical" evidence="7">
    <location>
        <begin position="47"/>
        <end position="64"/>
    </location>
</feature>
<dbReference type="GO" id="GO:0016020">
    <property type="term" value="C:membrane"/>
    <property type="evidence" value="ECO:0007669"/>
    <property type="project" value="UniProtKB-SubCell"/>
</dbReference>
<comment type="subcellular location">
    <subcellularLocation>
        <location evidence="1">Membrane</location>
        <topology evidence="1">Multi-pass membrane protein</topology>
    </subcellularLocation>
</comment>
<evidence type="ECO:0000256" key="3">
    <source>
        <dbReference type="ARBA" id="ARBA00022692"/>
    </source>
</evidence>
<keyword evidence="3 7" id="KW-0812">Transmembrane</keyword>
<comment type="similarity">
    <text evidence="2">Belongs to the autoinducer-2 exporter (AI-2E) (TC 2.A.86) family.</text>
</comment>
<dbReference type="GO" id="GO:0055085">
    <property type="term" value="P:transmembrane transport"/>
    <property type="evidence" value="ECO:0007669"/>
    <property type="project" value="TreeGrafter"/>
</dbReference>
<feature type="transmembrane region" description="Helical" evidence="7">
    <location>
        <begin position="291"/>
        <end position="310"/>
    </location>
</feature>
<sequence length="365" mass="39570">MSSPLPETSPQPAEPTPLPPRPRAPMALVVLATLAVGYTLWAAQSVILPVLLAMFFALVGNPIIRLLQKLHLPRLLAALLVVLGGLAASGALAVQLAGPATEWVQQAPQQMRQISRQVQALVKPMQQANLAAESFARAAGGEDNRKVQVVRTQLDDPYKALVRTPKLAASVLAVVLLTLFFMIYGDSLQRNVIALIPNRQQKRFTTEILRSMEREISRYVLTITVINTVLGLVLVGVLLLLGIELPDALLWGTVAALLNFAPYVGPLIGIVLMLLVGFVEFRDPLTATLPALCYLALHTLEGQLVTPIVLGRSMAISPLMLILALMLFGWLWGMVGLLLAVPLLVCVKLVLTRLDGMHGWAKLLE</sequence>
<dbReference type="Proteomes" id="UP000050864">
    <property type="component" value="Unassembled WGS sequence"/>
</dbReference>
<dbReference type="InterPro" id="IPR002549">
    <property type="entry name" value="AI-2E-like"/>
</dbReference>
<dbReference type="PANTHER" id="PTHR21716">
    <property type="entry name" value="TRANSMEMBRANE PROTEIN"/>
    <property type="match status" value="1"/>
</dbReference>
<feature type="region of interest" description="Disordered" evidence="6">
    <location>
        <begin position="1"/>
        <end position="20"/>
    </location>
</feature>
<feature type="transmembrane region" description="Helical" evidence="7">
    <location>
        <begin position="167"/>
        <end position="185"/>
    </location>
</feature>
<proteinExistence type="inferred from homology"/>
<organism evidence="8 9">
    <name type="scientific">Stenotrophomonas humi</name>
    <dbReference type="NCBI Taxonomy" id="405444"/>
    <lineage>
        <taxon>Bacteria</taxon>
        <taxon>Pseudomonadati</taxon>
        <taxon>Pseudomonadota</taxon>
        <taxon>Gammaproteobacteria</taxon>
        <taxon>Lysobacterales</taxon>
        <taxon>Lysobacteraceae</taxon>
        <taxon>Stenotrophomonas</taxon>
    </lineage>
</organism>